<gene>
    <name evidence="6" type="ORF">VP06_19170</name>
</gene>
<evidence type="ECO:0000259" key="4">
    <source>
        <dbReference type="Pfam" id="PF00534"/>
    </source>
</evidence>
<evidence type="ECO:0000256" key="2">
    <source>
        <dbReference type="ARBA" id="ARBA00022679"/>
    </source>
</evidence>
<protein>
    <submittedName>
        <fullName evidence="6">Glycosyl transferase family 1</fullName>
    </submittedName>
</protein>
<keyword evidence="2 6" id="KW-0808">Transferase</keyword>
<dbReference type="Pfam" id="PF00534">
    <property type="entry name" value="Glycos_transf_1"/>
    <property type="match status" value="1"/>
</dbReference>
<feature type="region of interest" description="Disordered" evidence="3">
    <location>
        <begin position="400"/>
        <end position="419"/>
    </location>
</feature>
<evidence type="ECO:0000313" key="6">
    <source>
        <dbReference type="EMBL" id="KMO31638.1"/>
    </source>
</evidence>
<dbReference type="AlphaFoldDB" id="A0A0J6SE45"/>
<dbReference type="RefSeq" id="WP_048465371.1">
    <property type="nucleotide sequence ID" value="NZ_LABX01000151.1"/>
</dbReference>
<dbReference type="Gene3D" id="3.40.50.2000">
    <property type="entry name" value="Glycogen Phosphorylase B"/>
    <property type="match status" value="2"/>
</dbReference>
<dbReference type="SUPFAM" id="SSF53756">
    <property type="entry name" value="UDP-Glycosyltransferase/glycogen phosphorylase"/>
    <property type="match status" value="1"/>
</dbReference>
<dbReference type="CDD" id="cd03801">
    <property type="entry name" value="GT4_PimA-like"/>
    <property type="match status" value="1"/>
</dbReference>
<keyword evidence="1" id="KW-0328">Glycosyltransferase</keyword>
<dbReference type="Proteomes" id="UP000035929">
    <property type="component" value="Unassembled WGS sequence"/>
</dbReference>
<dbReference type="InterPro" id="IPR001296">
    <property type="entry name" value="Glyco_trans_1"/>
</dbReference>
<dbReference type="PATRIC" id="fig|270351.6.peg.1517"/>
<evidence type="ECO:0000256" key="1">
    <source>
        <dbReference type="ARBA" id="ARBA00022676"/>
    </source>
</evidence>
<dbReference type="PANTHER" id="PTHR12526:SF510">
    <property type="entry name" value="D-INOSITOL 3-PHOSPHATE GLYCOSYLTRANSFERASE"/>
    <property type="match status" value="1"/>
</dbReference>
<evidence type="ECO:0000256" key="3">
    <source>
        <dbReference type="SAM" id="MobiDB-lite"/>
    </source>
</evidence>
<dbReference type="EMBL" id="LABX01000151">
    <property type="protein sequence ID" value="KMO31638.1"/>
    <property type="molecule type" value="Genomic_DNA"/>
</dbReference>
<feature type="domain" description="Glycosyltransferase subfamily 4-like N-terminal" evidence="5">
    <location>
        <begin position="14"/>
        <end position="223"/>
    </location>
</feature>
<dbReference type="OrthoDB" id="9807414at2"/>
<sequence length="419" mass="45180">MRIVLVADHAYINGGQAKVSLESAIGLARRGHEVVLFAAVGPADPRLAEAGVRTVILGQTDVTKARSLASFGVQWLWNAPAAARLRDLVAESDPRDTVIHVHAWAKALSPSIGPVLRAAAAPVVYTAHEYYLACPNGGFYDYPVAAPCHRTPNGLACLTHNCDSRTYPRKLMRVARHALMRRTGLVEGIDAMITISELQRQALAPYLPASTRTYDVPNPVDVEPLGHRAGPPGDFVFVGRLSPEKGPGVFAEAARLAGVRAVFAGDGLARAELEARHPEALFLGWQSPDQVKAVLRGARALVFPSVWYEGQPLTVLEALALGTPVLVSNVCAGREAVQHGENGFWFRSNDPQALANAMSHLVNDATAMRMGRAAYDRFWAAPLTLERHLDGLERVYREVSGQEADQEAGPRPPPMRAAG</sequence>
<feature type="domain" description="Glycosyl transferase family 1" evidence="4">
    <location>
        <begin position="234"/>
        <end position="376"/>
    </location>
</feature>
<accession>A0A0J6SE45</accession>
<dbReference type="PANTHER" id="PTHR12526">
    <property type="entry name" value="GLYCOSYLTRANSFERASE"/>
    <property type="match status" value="1"/>
</dbReference>
<comment type="caution">
    <text evidence="6">The sequence shown here is derived from an EMBL/GenBank/DDBJ whole genome shotgun (WGS) entry which is preliminary data.</text>
</comment>
<dbReference type="Pfam" id="PF13439">
    <property type="entry name" value="Glyco_transf_4"/>
    <property type="match status" value="1"/>
</dbReference>
<organism evidence="6 7">
    <name type="scientific">Methylobacterium aquaticum</name>
    <dbReference type="NCBI Taxonomy" id="270351"/>
    <lineage>
        <taxon>Bacteria</taxon>
        <taxon>Pseudomonadati</taxon>
        <taxon>Pseudomonadota</taxon>
        <taxon>Alphaproteobacteria</taxon>
        <taxon>Hyphomicrobiales</taxon>
        <taxon>Methylobacteriaceae</taxon>
        <taxon>Methylobacterium</taxon>
    </lineage>
</organism>
<evidence type="ECO:0000313" key="7">
    <source>
        <dbReference type="Proteomes" id="UP000035929"/>
    </source>
</evidence>
<reference evidence="6 7" key="1">
    <citation type="submission" date="2015-03" db="EMBL/GenBank/DDBJ databases">
        <title>Genome sequencing of Methylobacterium aquaticum DSM16371 type strain.</title>
        <authorList>
            <person name="Chaudhry V."/>
            <person name="Patil P.B."/>
        </authorList>
    </citation>
    <scope>NUCLEOTIDE SEQUENCE [LARGE SCALE GENOMIC DNA]</scope>
    <source>
        <strain evidence="6 7">DSM 16371</strain>
    </source>
</reference>
<dbReference type="InterPro" id="IPR028098">
    <property type="entry name" value="Glyco_trans_4-like_N"/>
</dbReference>
<proteinExistence type="predicted"/>
<feature type="compositionally biased region" description="Pro residues" evidence="3">
    <location>
        <begin position="410"/>
        <end position="419"/>
    </location>
</feature>
<evidence type="ECO:0000259" key="5">
    <source>
        <dbReference type="Pfam" id="PF13439"/>
    </source>
</evidence>
<dbReference type="GO" id="GO:0016757">
    <property type="term" value="F:glycosyltransferase activity"/>
    <property type="evidence" value="ECO:0007669"/>
    <property type="project" value="UniProtKB-KW"/>
</dbReference>
<name>A0A0J6SE45_9HYPH</name>